<feature type="transmembrane region" description="Helical" evidence="1">
    <location>
        <begin position="16"/>
        <end position="36"/>
    </location>
</feature>
<dbReference type="InParanoid" id="E9FRE3"/>
<organism evidence="2 3">
    <name type="scientific">Daphnia pulex</name>
    <name type="common">Water flea</name>
    <dbReference type="NCBI Taxonomy" id="6669"/>
    <lineage>
        <taxon>Eukaryota</taxon>
        <taxon>Metazoa</taxon>
        <taxon>Ecdysozoa</taxon>
        <taxon>Arthropoda</taxon>
        <taxon>Crustacea</taxon>
        <taxon>Branchiopoda</taxon>
        <taxon>Diplostraca</taxon>
        <taxon>Cladocera</taxon>
        <taxon>Anomopoda</taxon>
        <taxon>Daphniidae</taxon>
        <taxon>Daphnia</taxon>
    </lineage>
</organism>
<dbReference type="HOGENOM" id="CLU_2760353_0_0_1"/>
<name>E9FRE3_DAPPU</name>
<keyword evidence="1" id="KW-0472">Membrane</keyword>
<sequence>MAPWLVPKKLREEINIFYFNIMLHGILLATTISTFVQTYHNLQNPLEEKCTEATVTLGVIASNDSALKIA</sequence>
<accession>E9FRE3</accession>
<keyword evidence="1" id="KW-0812">Transmembrane</keyword>
<evidence type="ECO:0000256" key="1">
    <source>
        <dbReference type="SAM" id="Phobius"/>
    </source>
</evidence>
<reference evidence="2 3" key="1">
    <citation type="journal article" date="2011" name="Science">
        <title>The ecoresponsive genome of Daphnia pulex.</title>
        <authorList>
            <person name="Colbourne J.K."/>
            <person name="Pfrender M.E."/>
            <person name="Gilbert D."/>
            <person name="Thomas W.K."/>
            <person name="Tucker A."/>
            <person name="Oakley T.H."/>
            <person name="Tokishita S."/>
            <person name="Aerts A."/>
            <person name="Arnold G.J."/>
            <person name="Basu M.K."/>
            <person name="Bauer D.J."/>
            <person name="Caceres C.E."/>
            <person name="Carmel L."/>
            <person name="Casola C."/>
            <person name="Choi J.H."/>
            <person name="Detter J.C."/>
            <person name="Dong Q."/>
            <person name="Dusheyko S."/>
            <person name="Eads B.D."/>
            <person name="Frohlich T."/>
            <person name="Geiler-Samerotte K.A."/>
            <person name="Gerlach D."/>
            <person name="Hatcher P."/>
            <person name="Jogdeo S."/>
            <person name="Krijgsveld J."/>
            <person name="Kriventseva E.V."/>
            <person name="Kultz D."/>
            <person name="Laforsch C."/>
            <person name="Lindquist E."/>
            <person name="Lopez J."/>
            <person name="Manak J.R."/>
            <person name="Muller J."/>
            <person name="Pangilinan J."/>
            <person name="Patwardhan R.P."/>
            <person name="Pitluck S."/>
            <person name="Pritham E.J."/>
            <person name="Rechtsteiner A."/>
            <person name="Rho M."/>
            <person name="Rogozin I.B."/>
            <person name="Sakarya O."/>
            <person name="Salamov A."/>
            <person name="Schaack S."/>
            <person name="Shapiro H."/>
            <person name="Shiga Y."/>
            <person name="Skalitzky C."/>
            <person name="Smith Z."/>
            <person name="Souvorov A."/>
            <person name="Sung W."/>
            <person name="Tang Z."/>
            <person name="Tsuchiya D."/>
            <person name="Tu H."/>
            <person name="Vos H."/>
            <person name="Wang M."/>
            <person name="Wolf Y.I."/>
            <person name="Yamagata H."/>
            <person name="Yamada T."/>
            <person name="Ye Y."/>
            <person name="Shaw J.R."/>
            <person name="Andrews J."/>
            <person name="Crease T.J."/>
            <person name="Tang H."/>
            <person name="Lucas S.M."/>
            <person name="Robertson H.M."/>
            <person name="Bork P."/>
            <person name="Koonin E.V."/>
            <person name="Zdobnov E.M."/>
            <person name="Grigoriev I.V."/>
            <person name="Lynch M."/>
            <person name="Boore J.L."/>
        </authorList>
    </citation>
    <scope>NUCLEOTIDE SEQUENCE [LARGE SCALE GENOMIC DNA]</scope>
</reference>
<dbReference type="Proteomes" id="UP000000305">
    <property type="component" value="Unassembled WGS sequence"/>
</dbReference>
<evidence type="ECO:0000313" key="2">
    <source>
        <dbReference type="EMBL" id="EFX90211.1"/>
    </source>
</evidence>
<protein>
    <submittedName>
        <fullName evidence="2">Uncharacterized protein</fullName>
    </submittedName>
</protein>
<keyword evidence="1" id="KW-1133">Transmembrane helix</keyword>
<dbReference type="KEGG" id="dpx:DAPPUDRAFT_232685"/>
<evidence type="ECO:0000313" key="3">
    <source>
        <dbReference type="Proteomes" id="UP000000305"/>
    </source>
</evidence>
<proteinExistence type="predicted"/>
<dbReference type="EMBL" id="GL732523">
    <property type="protein sequence ID" value="EFX90211.1"/>
    <property type="molecule type" value="Genomic_DNA"/>
</dbReference>
<keyword evidence="3" id="KW-1185">Reference proteome</keyword>
<gene>
    <name evidence="2" type="ORF">DAPPUDRAFT_232685</name>
</gene>
<dbReference type="AlphaFoldDB" id="E9FRE3"/>